<dbReference type="Proteomes" id="UP000809290">
    <property type="component" value="Unassembled WGS sequence"/>
</dbReference>
<comment type="caution">
    <text evidence="6">The sequence shown here is derived from an EMBL/GenBank/DDBJ whole genome shotgun (WGS) entry which is preliminary data.</text>
</comment>
<dbReference type="NCBIfam" id="TIGR00236">
    <property type="entry name" value="wecB"/>
    <property type="match status" value="1"/>
</dbReference>
<feature type="domain" description="UDP-N-acetylglucosamine 2-epimerase" evidence="5">
    <location>
        <begin position="25"/>
        <end position="369"/>
    </location>
</feature>
<dbReference type="PANTHER" id="PTHR43174">
    <property type="entry name" value="UDP-N-ACETYLGLUCOSAMINE 2-EPIMERASE"/>
    <property type="match status" value="1"/>
</dbReference>
<dbReference type="SUPFAM" id="SSF53756">
    <property type="entry name" value="UDP-Glycosyltransferase/glycogen phosphorylase"/>
    <property type="match status" value="1"/>
</dbReference>
<dbReference type="InterPro" id="IPR029767">
    <property type="entry name" value="WecB-like"/>
</dbReference>
<comment type="similarity">
    <text evidence="2 4">Belongs to the UDP-N-acetylglucosamine 2-epimerase family.</text>
</comment>
<evidence type="ECO:0000313" key="7">
    <source>
        <dbReference type="Proteomes" id="UP000809290"/>
    </source>
</evidence>
<sequence>MSSSPRILSIYGTRPEAIKMAPLIKEIEADSALESVVLVTAQHREMLDQVNELFGIQPDRDLNIMAKGQSLNQITARVIQGVDKELVDLAPDAIVVQGDTTTVMASAIAAFNRSIPVIHLEAGLRSGNLFNPFPEEANRKLTGQIASLHLAPTGRSRANLENDGIDSNAIAVTGNTVIDALQLAVDLQVEPEDQATRDYLAATGPKVLVTTHRRENLGRSMENIGDALNELATNRPDVTYLLPAHKNPLVREAVLPRVMRCPNVLVTEPVSYGAFTTVMNASDIVLTDSGGIQEEAPSLAKPVLVMRENTERPEAVDAGTVELVGTEREQIVNAVTKLLDDEAHYASMAQAVNPYGDGKAAQRSVAAIKHMFNIGSRMPDFA</sequence>
<dbReference type="RefSeq" id="WP_204515062.1">
    <property type="nucleotide sequence ID" value="NZ_JAFBCP010000001.1"/>
</dbReference>
<evidence type="ECO:0000256" key="2">
    <source>
        <dbReference type="ARBA" id="ARBA00038209"/>
    </source>
</evidence>
<dbReference type="PANTHER" id="PTHR43174:SF2">
    <property type="entry name" value="UDP-N-ACETYLGLUCOSAMINE 2-EPIMERASE"/>
    <property type="match status" value="1"/>
</dbReference>
<dbReference type="CDD" id="cd03786">
    <property type="entry name" value="GTB_UDP-GlcNAc_2-Epimerase"/>
    <property type="match status" value="1"/>
</dbReference>
<keyword evidence="1 4" id="KW-0413">Isomerase</keyword>
<accession>A0ABS2SMK0</accession>
<dbReference type="EMBL" id="JAFBCP010000001">
    <property type="protein sequence ID" value="MBM7816251.1"/>
    <property type="molecule type" value="Genomic_DNA"/>
</dbReference>
<keyword evidence="7" id="KW-1185">Reference proteome</keyword>
<evidence type="ECO:0000256" key="3">
    <source>
        <dbReference type="ARBA" id="ARBA00038858"/>
    </source>
</evidence>
<evidence type="ECO:0000313" key="6">
    <source>
        <dbReference type="EMBL" id="MBM7816251.1"/>
    </source>
</evidence>
<evidence type="ECO:0000259" key="5">
    <source>
        <dbReference type="Pfam" id="PF02350"/>
    </source>
</evidence>
<reference evidence="6 7" key="1">
    <citation type="submission" date="2021-01" db="EMBL/GenBank/DDBJ databases">
        <title>Sequencing the genomes of 1000 actinobacteria strains.</title>
        <authorList>
            <person name="Klenk H.-P."/>
        </authorList>
    </citation>
    <scope>NUCLEOTIDE SEQUENCE [LARGE SCALE GENOMIC DNA]</scope>
    <source>
        <strain evidence="6 7">DSM 13657</strain>
    </source>
</reference>
<name>A0ABS2SMK0_9MICO</name>
<dbReference type="EC" id="5.1.3.14" evidence="3"/>
<dbReference type="GO" id="GO:0008761">
    <property type="term" value="F:UDP-N-acetylglucosamine 2-epimerase activity"/>
    <property type="evidence" value="ECO:0007669"/>
    <property type="project" value="UniProtKB-EC"/>
</dbReference>
<evidence type="ECO:0000256" key="1">
    <source>
        <dbReference type="ARBA" id="ARBA00023235"/>
    </source>
</evidence>
<organism evidence="6 7">
    <name type="scientific">Brevibacterium paucivorans</name>
    <dbReference type="NCBI Taxonomy" id="170994"/>
    <lineage>
        <taxon>Bacteria</taxon>
        <taxon>Bacillati</taxon>
        <taxon>Actinomycetota</taxon>
        <taxon>Actinomycetes</taxon>
        <taxon>Micrococcales</taxon>
        <taxon>Brevibacteriaceae</taxon>
        <taxon>Brevibacterium</taxon>
    </lineage>
</organism>
<protein>
    <recommendedName>
        <fullName evidence="3">UDP-N-acetylglucosamine 2-epimerase (non-hydrolyzing)</fullName>
        <ecNumber evidence="3">5.1.3.14</ecNumber>
    </recommendedName>
</protein>
<dbReference type="InterPro" id="IPR003331">
    <property type="entry name" value="UDP_GlcNAc_Epimerase_2_dom"/>
</dbReference>
<evidence type="ECO:0000256" key="4">
    <source>
        <dbReference type="RuleBase" id="RU003513"/>
    </source>
</evidence>
<gene>
    <name evidence="6" type="ORF">JOE56_000945</name>
</gene>
<dbReference type="Gene3D" id="3.40.50.2000">
    <property type="entry name" value="Glycogen Phosphorylase B"/>
    <property type="match status" value="2"/>
</dbReference>
<proteinExistence type="inferred from homology"/>
<dbReference type="Pfam" id="PF02350">
    <property type="entry name" value="Epimerase_2"/>
    <property type="match status" value="1"/>
</dbReference>